<comment type="similarity">
    <text evidence="1">Belongs to the amidase family.</text>
</comment>
<protein>
    <recommendedName>
        <fullName evidence="3">Amidase domain-containing protein</fullName>
    </recommendedName>
</protein>
<evidence type="ECO:0000313" key="5">
    <source>
        <dbReference type="Proteomes" id="UP000006310"/>
    </source>
</evidence>
<dbReference type="Gene3D" id="3.90.1300.10">
    <property type="entry name" value="Amidase signature (AS) domain"/>
    <property type="match status" value="1"/>
</dbReference>
<sequence length="564" mass="63913">MVLRSKLPKWRRIERKRNELGDFGGKERAQLRQQLPEEWKLSDKTVAALKAEPNDLIKTWILLPRDGNAVTHSTLLQLQSNIQNRKWTSYDVTLAFCHRAALIHQVVNCLSEICFKDSLATAKKYDESRPDCLPPLYGIPISVKDQCNVEGLDTTLGYLGKSFKPKTRKMESLIVSLLRNAGAIIYVKTTVPSSMMATETFSNTFGYTYNSINMRFSTGGSSGGEGALIAAHGSVLGLGTDSRGYIRIPASYHGIFGLKPSTEKVPYLRIDNSFEGREVIPSVIGPLARNLDDLRYFMDLVANNFMPWKYDVKCKPFFFSCKDKQFERDYVVGIQFEDGMITPPPSDIRALKLCEAVINEMEGFRTIRWEPPTELNERMYNLAFETDMADAGCEIKSEFDATGEPLLDILKPIVLDDQSKQYTVNQWWNLSKRISDAKQEYRDYYNSFEENDRPIVIISPSTLNAFRPGDMLKTTLKYILFVNLLNFPSLSLPISSINSLTDGKQDCSKALNPEDKMLMDYWNSLIDSGDMENFPICLQVLSPTFDDNEVCKFGALLSEKLTSL</sequence>
<dbReference type="PANTHER" id="PTHR46072:SF11">
    <property type="entry name" value="AMIDASE-RELATED"/>
    <property type="match status" value="1"/>
</dbReference>
<feature type="domain" description="Amidase" evidence="3">
    <location>
        <begin position="91"/>
        <end position="551"/>
    </location>
</feature>
<dbReference type="OrthoDB" id="6428749at2759"/>
<dbReference type="Pfam" id="PF01425">
    <property type="entry name" value="Amidase"/>
    <property type="match status" value="1"/>
</dbReference>
<dbReference type="SUPFAM" id="SSF75304">
    <property type="entry name" value="Amidase signature (AS) enzymes"/>
    <property type="match status" value="1"/>
</dbReference>
<dbReference type="KEGG" id="kng:KNAG_0A04140"/>
<dbReference type="InterPro" id="IPR036928">
    <property type="entry name" value="AS_sf"/>
</dbReference>
<dbReference type="OMA" id="YVGWLGK"/>
<dbReference type="AlphaFoldDB" id="J7REV7"/>
<keyword evidence="2" id="KW-0378">Hydrolase</keyword>
<evidence type="ECO:0000313" key="4">
    <source>
        <dbReference type="EMBL" id="CCK68093.1"/>
    </source>
</evidence>
<gene>
    <name evidence="4" type="primary">KNAG0A04140</name>
    <name evidence="4" type="ordered locus">KNAG_0A04140</name>
</gene>
<reference evidence="5" key="2">
    <citation type="submission" date="2012-08" db="EMBL/GenBank/DDBJ databases">
        <title>Genome sequence of Kazachstania naganishii.</title>
        <authorList>
            <person name="Gordon J.L."/>
            <person name="Armisen D."/>
            <person name="Proux-Wera E."/>
            <person name="OhEigeartaigh S.S."/>
            <person name="Byrne K.P."/>
            <person name="Wolfe K.H."/>
        </authorList>
    </citation>
    <scope>NUCLEOTIDE SEQUENCE [LARGE SCALE GENOMIC DNA]</scope>
    <source>
        <strain evidence="5">ATCC MYA-139 / BCRC 22969 / CBS 8797 / CCRC 22969 / KCTC 17520 / NBRC 10181 / NCYC 3082</strain>
    </source>
</reference>
<organism evidence="4 5">
    <name type="scientific">Huiozyma naganishii (strain ATCC MYA-139 / BCRC 22969 / CBS 8797 / KCTC 17520 / NBRC 10181 / NCYC 3082 / Yp74L-3)</name>
    <name type="common">Yeast</name>
    <name type="synonym">Kazachstania naganishii</name>
    <dbReference type="NCBI Taxonomy" id="1071383"/>
    <lineage>
        <taxon>Eukaryota</taxon>
        <taxon>Fungi</taxon>
        <taxon>Dikarya</taxon>
        <taxon>Ascomycota</taxon>
        <taxon>Saccharomycotina</taxon>
        <taxon>Saccharomycetes</taxon>
        <taxon>Saccharomycetales</taxon>
        <taxon>Saccharomycetaceae</taxon>
        <taxon>Huiozyma</taxon>
    </lineage>
</organism>
<name>J7REV7_HUIN7</name>
<dbReference type="Proteomes" id="UP000006310">
    <property type="component" value="Chromosome 1"/>
</dbReference>
<evidence type="ECO:0000259" key="3">
    <source>
        <dbReference type="Pfam" id="PF01425"/>
    </source>
</evidence>
<dbReference type="PANTHER" id="PTHR46072">
    <property type="entry name" value="AMIDASE-RELATED-RELATED"/>
    <property type="match status" value="1"/>
</dbReference>
<dbReference type="eggNOG" id="KOG1212">
    <property type="taxonomic scope" value="Eukaryota"/>
</dbReference>
<accession>J7REV7</accession>
<keyword evidence="5" id="KW-1185">Reference proteome</keyword>
<dbReference type="InterPro" id="IPR023631">
    <property type="entry name" value="Amidase_dom"/>
</dbReference>
<dbReference type="PIRSF" id="PIRSF001221">
    <property type="entry name" value="Amidase_fungi"/>
    <property type="match status" value="1"/>
</dbReference>
<dbReference type="GO" id="GO:0016787">
    <property type="term" value="F:hydrolase activity"/>
    <property type="evidence" value="ECO:0007669"/>
    <property type="project" value="UniProtKB-KW"/>
</dbReference>
<evidence type="ECO:0000256" key="2">
    <source>
        <dbReference type="ARBA" id="ARBA00022801"/>
    </source>
</evidence>
<dbReference type="EMBL" id="HE978314">
    <property type="protein sequence ID" value="CCK68093.1"/>
    <property type="molecule type" value="Genomic_DNA"/>
</dbReference>
<dbReference type="STRING" id="1071383.J7REV7"/>
<reference evidence="4 5" key="1">
    <citation type="journal article" date="2011" name="Proc. Natl. Acad. Sci. U.S.A.">
        <title>Evolutionary erosion of yeast sex chromosomes by mating-type switching accidents.</title>
        <authorList>
            <person name="Gordon J.L."/>
            <person name="Armisen D."/>
            <person name="Proux-Wera E."/>
            <person name="Oheigeartaigh S.S."/>
            <person name="Byrne K.P."/>
            <person name="Wolfe K.H."/>
        </authorList>
    </citation>
    <scope>NUCLEOTIDE SEQUENCE [LARGE SCALE GENOMIC DNA]</scope>
    <source>
        <strain evidence="5">ATCC MYA-139 / BCRC 22969 / CBS 8797 / CCRC 22969 / KCTC 17520 / NBRC 10181 / NCYC 3082</strain>
    </source>
</reference>
<proteinExistence type="inferred from homology"/>
<dbReference type="GeneID" id="34523728"/>
<dbReference type="RefSeq" id="XP_022462339.1">
    <property type="nucleotide sequence ID" value="XM_022608474.1"/>
</dbReference>
<evidence type="ECO:0000256" key="1">
    <source>
        <dbReference type="ARBA" id="ARBA00009199"/>
    </source>
</evidence>
<dbReference type="HOGENOM" id="CLU_009600_9_2_1"/>